<keyword evidence="4 5" id="KW-0472">Membrane</keyword>
<evidence type="ECO:0000256" key="4">
    <source>
        <dbReference type="ARBA" id="ARBA00023136"/>
    </source>
</evidence>
<keyword evidence="2 5" id="KW-0812">Transmembrane</keyword>
<dbReference type="AlphaFoldDB" id="A0A328BCI3"/>
<evidence type="ECO:0000259" key="6">
    <source>
        <dbReference type="Pfam" id="PF06271"/>
    </source>
</evidence>
<feature type="domain" description="RDD" evidence="6">
    <location>
        <begin position="18"/>
        <end position="152"/>
    </location>
</feature>
<dbReference type="GO" id="GO:0016020">
    <property type="term" value="C:membrane"/>
    <property type="evidence" value="ECO:0007669"/>
    <property type="project" value="UniProtKB-SubCell"/>
</dbReference>
<feature type="transmembrane region" description="Helical" evidence="5">
    <location>
        <begin position="25"/>
        <end position="50"/>
    </location>
</feature>
<evidence type="ECO:0000256" key="2">
    <source>
        <dbReference type="ARBA" id="ARBA00022692"/>
    </source>
</evidence>
<protein>
    <submittedName>
        <fullName evidence="7">RDD family protein</fullName>
    </submittedName>
</protein>
<sequence length="252" mass="27829">MALLRIPTTQNVTLEYETASVGERIAATLLDGVMMVGWVIAWVLINLYVLHLDTNGAGGGSPAFVISIFALVLLPLFLYHLLSEVFFQGQSIGKRALKIRVISLNGAPPRFTQYLLRWVLRLVDIDLLYGVVAMASILGSGRGQRLGDMAAGTTVVRLNRRSVVADNALFGSDYDPLYRVTYPEVAHLADHDVRLIQELVTQSEQRGATHILADVAQRVRQLTGIQSQLPDHEFLLVVLRDYAHLAGQTAER</sequence>
<comment type="caution">
    <text evidence="7">The sequence shown here is derived from an EMBL/GenBank/DDBJ whole genome shotgun (WGS) entry which is preliminary data.</text>
</comment>
<dbReference type="Proteomes" id="UP000248553">
    <property type="component" value="Unassembled WGS sequence"/>
</dbReference>
<evidence type="ECO:0000256" key="5">
    <source>
        <dbReference type="SAM" id="Phobius"/>
    </source>
</evidence>
<evidence type="ECO:0000256" key="3">
    <source>
        <dbReference type="ARBA" id="ARBA00022989"/>
    </source>
</evidence>
<evidence type="ECO:0000313" key="7">
    <source>
        <dbReference type="EMBL" id="RAK65220.1"/>
    </source>
</evidence>
<dbReference type="EMBL" id="QHKM01000005">
    <property type="protein sequence ID" value="RAK65220.1"/>
    <property type="molecule type" value="Genomic_DNA"/>
</dbReference>
<evidence type="ECO:0000256" key="1">
    <source>
        <dbReference type="ARBA" id="ARBA00004141"/>
    </source>
</evidence>
<organism evidence="7 8">
    <name type="scientific">Hymenobacter edaphi</name>
    <dbReference type="NCBI Taxonomy" id="2211146"/>
    <lineage>
        <taxon>Bacteria</taxon>
        <taxon>Pseudomonadati</taxon>
        <taxon>Bacteroidota</taxon>
        <taxon>Cytophagia</taxon>
        <taxon>Cytophagales</taxon>
        <taxon>Hymenobacteraceae</taxon>
        <taxon>Hymenobacter</taxon>
    </lineage>
</organism>
<gene>
    <name evidence="7" type="ORF">DLM85_16930</name>
</gene>
<reference evidence="8" key="1">
    <citation type="submission" date="2018-05" db="EMBL/GenBank/DDBJ databases">
        <authorList>
            <person name="Nie L."/>
        </authorList>
    </citation>
    <scope>NUCLEOTIDE SEQUENCE [LARGE SCALE GENOMIC DNA]</scope>
    <source>
        <strain evidence="8">NL</strain>
    </source>
</reference>
<proteinExistence type="predicted"/>
<keyword evidence="3 5" id="KW-1133">Transmembrane helix</keyword>
<dbReference type="Pfam" id="PF06271">
    <property type="entry name" value="RDD"/>
    <property type="match status" value="1"/>
</dbReference>
<keyword evidence="8" id="KW-1185">Reference proteome</keyword>
<dbReference type="RefSeq" id="WP_111479305.1">
    <property type="nucleotide sequence ID" value="NZ_QHKM01000005.1"/>
</dbReference>
<name>A0A328BCI3_9BACT</name>
<evidence type="ECO:0000313" key="8">
    <source>
        <dbReference type="Proteomes" id="UP000248553"/>
    </source>
</evidence>
<dbReference type="OrthoDB" id="9814143at2"/>
<feature type="transmembrane region" description="Helical" evidence="5">
    <location>
        <begin position="62"/>
        <end position="82"/>
    </location>
</feature>
<dbReference type="PANTHER" id="PTHR38480">
    <property type="entry name" value="SLR0254 PROTEIN"/>
    <property type="match status" value="1"/>
</dbReference>
<accession>A0A328BCI3</accession>
<dbReference type="PANTHER" id="PTHR38480:SF1">
    <property type="entry name" value="SLR0254 PROTEIN"/>
    <property type="match status" value="1"/>
</dbReference>
<dbReference type="InterPro" id="IPR010432">
    <property type="entry name" value="RDD"/>
</dbReference>
<comment type="subcellular location">
    <subcellularLocation>
        <location evidence="1">Membrane</location>
        <topology evidence="1">Multi-pass membrane protein</topology>
    </subcellularLocation>
</comment>